<dbReference type="GO" id="GO:0000139">
    <property type="term" value="C:Golgi membrane"/>
    <property type="evidence" value="ECO:0007669"/>
    <property type="project" value="UniProtKB-SubCell"/>
</dbReference>
<dbReference type="Pfam" id="PF04109">
    <property type="entry name" value="ATG9"/>
    <property type="match status" value="1"/>
</dbReference>
<feature type="transmembrane region" description="Helical" evidence="19">
    <location>
        <begin position="546"/>
        <end position="566"/>
    </location>
</feature>
<keyword evidence="10 19" id="KW-0072">Autophagy</keyword>
<feature type="transmembrane region" description="Helical" evidence="19">
    <location>
        <begin position="646"/>
        <end position="667"/>
    </location>
</feature>
<organism evidence="21 22">
    <name type="scientific">Pyronema omphalodes (strain CBS 100304)</name>
    <name type="common">Pyronema confluens</name>
    <dbReference type="NCBI Taxonomy" id="1076935"/>
    <lineage>
        <taxon>Eukaryota</taxon>
        <taxon>Fungi</taxon>
        <taxon>Dikarya</taxon>
        <taxon>Ascomycota</taxon>
        <taxon>Pezizomycotina</taxon>
        <taxon>Pezizomycetes</taxon>
        <taxon>Pezizales</taxon>
        <taxon>Pyronemataceae</taxon>
        <taxon>Pyronema</taxon>
    </lineage>
</organism>
<accession>U4LNQ9</accession>
<dbReference type="InterPro" id="IPR007241">
    <property type="entry name" value="Autophagy-rel_prot_9"/>
</dbReference>
<name>U4LNQ9_PYROM</name>
<keyword evidence="8 19" id="KW-0812">Transmembrane</keyword>
<evidence type="ECO:0000256" key="6">
    <source>
        <dbReference type="ARBA" id="ARBA00018074"/>
    </source>
</evidence>
<evidence type="ECO:0000256" key="16">
    <source>
        <dbReference type="ARBA" id="ARBA00024615"/>
    </source>
</evidence>
<comment type="similarity">
    <text evidence="5 19">Belongs to the ATG9 family.</text>
</comment>
<dbReference type="OMA" id="YKWANVE"/>
<proteinExistence type="inferred from homology"/>
<keyword evidence="22" id="KW-1185">Reference proteome</keyword>
<protein>
    <recommendedName>
        <fullName evidence="6 19">Autophagy-related protein 9</fullName>
    </recommendedName>
</protein>
<dbReference type="GO" id="GO:0034497">
    <property type="term" value="P:protein localization to phagophore assembly site"/>
    <property type="evidence" value="ECO:0007669"/>
    <property type="project" value="TreeGrafter"/>
</dbReference>
<dbReference type="EMBL" id="HF936139">
    <property type="protein sequence ID" value="CCX33583.1"/>
    <property type="molecule type" value="Genomic_DNA"/>
</dbReference>
<evidence type="ECO:0000256" key="3">
    <source>
        <dbReference type="ARBA" id="ARBA00004511"/>
    </source>
</evidence>
<evidence type="ECO:0000256" key="13">
    <source>
        <dbReference type="ARBA" id="ARBA00023136"/>
    </source>
</evidence>
<reference evidence="21 22" key="1">
    <citation type="journal article" date="2013" name="PLoS Genet.">
        <title>The genome and development-dependent transcriptomes of Pyronema confluens: a window into fungal evolution.</title>
        <authorList>
            <person name="Traeger S."/>
            <person name="Altegoer F."/>
            <person name="Freitag M."/>
            <person name="Gabaldon T."/>
            <person name="Kempken F."/>
            <person name="Kumar A."/>
            <person name="Marcet-Houben M."/>
            <person name="Poggeler S."/>
            <person name="Stajich J.E."/>
            <person name="Nowrousian M."/>
        </authorList>
    </citation>
    <scope>NUCLEOTIDE SEQUENCE [LARGE SCALE GENOMIC DNA]</scope>
    <source>
        <strain evidence="22">CBS 100304</strain>
        <tissue evidence="21">Vegetative mycelium</tissue>
    </source>
</reference>
<dbReference type="GO" id="GO:0006869">
    <property type="term" value="P:lipid transport"/>
    <property type="evidence" value="ECO:0007669"/>
    <property type="project" value="UniProtKB-KW"/>
</dbReference>
<evidence type="ECO:0000256" key="5">
    <source>
        <dbReference type="ARBA" id="ARBA00006185"/>
    </source>
</evidence>
<dbReference type="GO" id="GO:0030659">
    <property type="term" value="C:cytoplasmic vesicle membrane"/>
    <property type="evidence" value="ECO:0007669"/>
    <property type="project" value="UniProtKB-SubCell"/>
</dbReference>
<evidence type="ECO:0000256" key="19">
    <source>
        <dbReference type="RuleBase" id="RU364027"/>
    </source>
</evidence>
<keyword evidence="12 19" id="KW-0445">Lipid transport</keyword>
<evidence type="ECO:0000256" key="4">
    <source>
        <dbReference type="ARBA" id="ARBA00004653"/>
    </source>
</evidence>
<evidence type="ECO:0000256" key="17">
    <source>
        <dbReference type="ARBA" id="ARBA00024621"/>
    </source>
</evidence>
<dbReference type="GO" id="GO:0034045">
    <property type="term" value="C:phagophore assembly site membrane"/>
    <property type="evidence" value="ECO:0007669"/>
    <property type="project" value="UniProtKB-SubCell"/>
</dbReference>
<dbReference type="PANTHER" id="PTHR13038:SF10">
    <property type="entry name" value="AUTOPHAGY-RELATED PROTEIN 9"/>
    <property type="match status" value="1"/>
</dbReference>
<dbReference type="eggNOG" id="KOG2173">
    <property type="taxonomic scope" value="Eukaryota"/>
</dbReference>
<comment type="catalytic activity">
    <reaction evidence="17">
        <text>a 1,2-diacyl-sn-glycero-3-phospho-(1D-myo-inositol-3-phosphate)(in) = a 1,2-diacyl-sn-glycero-3-phospho-(1D-myo-inositol-3-phosphate)(out)</text>
        <dbReference type="Rhea" id="RHEA:67920"/>
        <dbReference type="ChEBI" id="CHEBI:58088"/>
    </reaction>
</comment>
<evidence type="ECO:0000256" key="20">
    <source>
        <dbReference type="SAM" id="MobiDB-lite"/>
    </source>
</evidence>
<evidence type="ECO:0000256" key="15">
    <source>
        <dbReference type="ARBA" id="ARBA00024479"/>
    </source>
</evidence>
<evidence type="ECO:0000256" key="10">
    <source>
        <dbReference type="ARBA" id="ARBA00023006"/>
    </source>
</evidence>
<feature type="transmembrane region" description="Helical" evidence="19">
    <location>
        <begin position="284"/>
        <end position="304"/>
    </location>
</feature>
<dbReference type="STRING" id="1076935.U4LNQ9"/>
<dbReference type="GO" id="GO:0034727">
    <property type="term" value="P:piecemeal microautophagy of the nucleus"/>
    <property type="evidence" value="ECO:0007669"/>
    <property type="project" value="TreeGrafter"/>
</dbReference>
<comment type="catalytic activity">
    <reaction evidence="16">
        <text>a 1,2-diacyl-sn-glycero-3-phosphoethanolamine(in) = a 1,2-diacyl-sn-glycero-3-phosphoethanolamine(out)</text>
        <dbReference type="Rhea" id="RHEA:38895"/>
        <dbReference type="ChEBI" id="CHEBI:64612"/>
    </reaction>
</comment>
<evidence type="ECO:0000256" key="11">
    <source>
        <dbReference type="ARBA" id="ARBA00023034"/>
    </source>
</evidence>
<evidence type="ECO:0000256" key="8">
    <source>
        <dbReference type="ARBA" id="ARBA00022692"/>
    </source>
</evidence>
<feature type="region of interest" description="Disordered" evidence="20">
    <location>
        <begin position="174"/>
        <end position="194"/>
    </location>
</feature>
<evidence type="ECO:0000256" key="1">
    <source>
        <dbReference type="ARBA" id="ARBA00004439"/>
    </source>
</evidence>
<evidence type="ECO:0000256" key="18">
    <source>
        <dbReference type="ARBA" id="ARBA00024631"/>
    </source>
</evidence>
<sequence>MSRLVSQIFNQNNSQSIYETIRNNDAAAAEIDSDVDDIEERAGMQPITRQGGRRVEDSMYDSEMADSQIPLQHHSPMASSSVFAPSSERPNRFFPALSGPGKNRYAPRRDPYHDEDDGVDVPQSLLFEATSARNRQPTFAAPDESILEPSASITGEPGPSKVQNRGLPDQWNTGPAHAGFQQNPARPAPSVSPPRMALISSKEKAMWKWANVENLDNFLHDVYAYYVGKGIFNILLNRVLSLLTLVFVMCFGSFLLFCIDYSAIHTETGNSLFKVMKPHCMTEMSTGWTIVQWLLAFFCVYKLINCALDIPRLLDMYNFYTHLLGIPDDDIQTISWQDVVQRIMVLRDANPNTAENLKNKSRSWNNKSKQRMDAHDIANRLMRRENYLIAMFNKEILDLTVPLPFLRSRKRILTRTLEWNLSQCILDFAFNEDGQVRPLFLKDTHRRQLSDGLRKRFIFAGYMNAVFAPFMASYFLVLWFFQNLHDFIKNPGRLGQRQYTPWAEWQFREYNELWHLFQIRINLSYPHAEAYVDQFPKEKTAQVAKFVAFVVGAVLGVLVLGSAIDYELTKDFKIIGELNAVSLAVILGTVVTIARGMIPEESAVYDPEWTITNVIQHTHYMPKNWEGKLHSDDVKKEFMQLYSTKVAIFLEEILSVIFTPLILWYSLPQCSDKIIDFFREFTLHIDGVGYVCMSAHFDFEKTGHKSGDPREEYFASKDNKMLTSYLGFMDQYHTSNKHGRRQQTTHPYQQSAFNEHLSQPFQNTHNKNLPQNHRPPQDQRLVQSIYREPSAKVQGSVMQSMLKEQPSLRAQHNAMRGSLLDHRHMPRNKQQKLREEVIDSDSDNHPDLGESFVSDGDMDNGVDETDHPEAGVLGLLNDFVNAHNEGPRPGGAVV</sequence>
<dbReference type="Proteomes" id="UP000018144">
    <property type="component" value="Unassembled WGS sequence"/>
</dbReference>
<dbReference type="AlphaFoldDB" id="U4LNQ9"/>
<evidence type="ECO:0000256" key="9">
    <source>
        <dbReference type="ARBA" id="ARBA00022989"/>
    </source>
</evidence>
<evidence type="ECO:0000256" key="14">
    <source>
        <dbReference type="ARBA" id="ARBA00023329"/>
    </source>
</evidence>
<feature type="region of interest" description="Disordered" evidence="20">
    <location>
        <begin position="70"/>
        <end position="116"/>
    </location>
</feature>
<dbReference type="PANTHER" id="PTHR13038">
    <property type="entry name" value="APG9 AUTOPHAGY 9"/>
    <property type="match status" value="1"/>
</dbReference>
<gene>
    <name evidence="21" type="ORF">PCON_01454</name>
</gene>
<evidence type="ECO:0000256" key="7">
    <source>
        <dbReference type="ARBA" id="ARBA00022448"/>
    </source>
</evidence>
<dbReference type="GO" id="GO:0000422">
    <property type="term" value="P:autophagy of mitochondrion"/>
    <property type="evidence" value="ECO:0007669"/>
    <property type="project" value="TreeGrafter"/>
</dbReference>
<keyword evidence="7 19" id="KW-0813">Transport</keyword>
<dbReference type="GO" id="GO:0005789">
    <property type="term" value="C:endoplasmic reticulum membrane"/>
    <property type="evidence" value="ECO:0007669"/>
    <property type="project" value="UniProtKB-SubCell"/>
</dbReference>
<evidence type="ECO:0000256" key="2">
    <source>
        <dbReference type="ARBA" id="ARBA00004477"/>
    </source>
</evidence>
<evidence type="ECO:0000313" key="22">
    <source>
        <dbReference type="Proteomes" id="UP000018144"/>
    </source>
</evidence>
<keyword evidence="9 19" id="KW-1133">Transmembrane helix</keyword>
<comment type="subcellular location">
    <subcellularLocation>
        <location evidence="1">Cytoplasmic vesicle membrane</location>
        <topology evidence="1">Multi-pass membrane protein</topology>
    </subcellularLocation>
    <subcellularLocation>
        <location evidence="2">Endoplasmic reticulum membrane</location>
        <topology evidence="2">Multi-pass membrane protein</topology>
    </subcellularLocation>
    <subcellularLocation>
        <location evidence="4">Golgi apparatus membrane</location>
        <topology evidence="4">Multi-pass membrane protein</topology>
    </subcellularLocation>
    <subcellularLocation>
        <location evidence="3 19">Preautophagosomal structure membrane</location>
        <topology evidence="3 19">Multi-pass membrane protein</topology>
    </subcellularLocation>
</comment>
<keyword evidence="14" id="KW-0968">Cytoplasmic vesicle</keyword>
<feature type="transmembrane region" description="Helical" evidence="19">
    <location>
        <begin position="457"/>
        <end position="481"/>
    </location>
</feature>
<feature type="region of interest" description="Disordered" evidence="20">
    <location>
        <begin position="836"/>
        <end position="861"/>
    </location>
</feature>
<comment type="catalytic activity">
    <reaction evidence="18">
        <text>a 1,2-diacyl-sn-glycero-3-phosphocholine(in) = a 1,2-diacyl-sn-glycero-3-phosphocholine(out)</text>
        <dbReference type="Rhea" id="RHEA:38571"/>
        <dbReference type="ChEBI" id="CHEBI:57643"/>
    </reaction>
</comment>
<dbReference type="GO" id="GO:0005776">
    <property type="term" value="C:autophagosome"/>
    <property type="evidence" value="ECO:0007669"/>
    <property type="project" value="TreeGrafter"/>
</dbReference>
<dbReference type="GO" id="GO:0061709">
    <property type="term" value="P:reticulophagy"/>
    <property type="evidence" value="ECO:0007669"/>
    <property type="project" value="TreeGrafter"/>
</dbReference>
<feature type="transmembrane region" description="Helical" evidence="19">
    <location>
        <begin position="239"/>
        <end position="264"/>
    </location>
</feature>
<evidence type="ECO:0000313" key="21">
    <source>
        <dbReference type="EMBL" id="CCX33583.1"/>
    </source>
</evidence>
<dbReference type="OrthoDB" id="2020634at2759"/>
<feature type="compositionally biased region" description="Basic and acidic residues" evidence="20">
    <location>
        <begin position="836"/>
        <end position="848"/>
    </location>
</feature>
<keyword evidence="11" id="KW-0333">Golgi apparatus</keyword>
<comment type="function">
    <text evidence="19">Phospholipid scramblase involved in autophagy. Cycles between the preautophagosomal structure/phagophore assembly site (PAS) and the cytoplasmic vesicle pool and supplies membrane for the growing autophagosome. Lipid scramblase activity plays a key role in preautophagosomal structure/phagophore assembly by distributing the phospholipids that arrive through ATG2 from the cytoplasmic to the luminal leaflet of the bilayer, thereby driving autophagosomal membrane expansion.</text>
</comment>
<comment type="catalytic activity">
    <reaction evidence="15">
        <text>a 1,2-diacyl-sn-glycero-3-phospho-L-serine(in) = a 1,2-diacyl-sn-glycero-3-phospho-L-serine(out)</text>
        <dbReference type="Rhea" id="RHEA:38663"/>
        <dbReference type="ChEBI" id="CHEBI:57262"/>
    </reaction>
</comment>
<keyword evidence="13 19" id="KW-0472">Membrane</keyword>
<evidence type="ECO:0000256" key="12">
    <source>
        <dbReference type="ARBA" id="ARBA00023055"/>
    </source>
</evidence>